<comment type="caution">
    <text evidence="1">The sequence shown here is derived from an EMBL/GenBank/DDBJ whole genome shotgun (WGS) entry which is preliminary data.</text>
</comment>
<accession>A0ABQ1PX51</accession>
<dbReference type="EMBL" id="BMKI01000045">
    <property type="protein sequence ID" value="GGD06311.1"/>
    <property type="molecule type" value="Genomic_DNA"/>
</dbReference>
<evidence type="ECO:0000313" key="1">
    <source>
        <dbReference type="EMBL" id="GGD06311.1"/>
    </source>
</evidence>
<keyword evidence="2" id="KW-1185">Reference proteome</keyword>
<evidence type="ECO:0000313" key="2">
    <source>
        <dbReference type="Proteomes" id="UP000630615"/>
    </source>
</evidence>
<proteinExistence type="predicted"/>
<gene>
    <name evidence="1" type="ORF">GCM10011573_39660</name>
</gene>
<protein>
    <submittedName>
        <fullName evidence="1">Uncharacterized protein</fullName>
    </submittedName>
</protein>
<dbReference type="RefSeq" id="WP_088269563.1">
    <property type="nucleotide sequence ID" value="NZ_BMKI01000045.1"/>
</dbReference>
<reference evidence="2" key="1">
    <citation type="journal article" date="2019" name="Int. J. Syst. Evol. Microbiol.">
        <title>The Global Catalogue of Microorganisms (GCM) 10K type strain sequencing project: providing services to taxonomists for standard genome sequencing and annotation.</title>
        <authorList>
            <consortium name="The Broad Institute Genomics Platform"/>
            <consortium name="The Broad Institute Genome Sequencing Center for Infectious Disease"/>
            <person name="Wu L."/>
            <person name="Ma J."/>
        </authorList>
    </citation>
    <scope>NUCLEOTIDE SEQUENCE [LARGE SCALE GENOMIC DNA]</scope>
    <source>
        <strain evidence="2">CGMCC 1.15942</strain>
    </source>
</reference>
<name>A0ABQ1PX51_9ENTE</name>
<dbReference type="Proteomes" id="UP000630615">
    <property type="component" value="Unassembled WGS sequence"/>
</dbReference>
<sequence length="67" mass="7995">MTMKRYLQFYDNHEMEVSAITKLNDFAERYNNLEVIGYQVVWNEQINKKVTYVLVSYTVEDTAHGKD</sequence>
<organism evidence="1 2">
    <name type="scientific">Enterococcus wangshanyuanii</name>
    <dbReference type="NCBI Taxonomy" id="2005703"/>
    <lineage>
        <taxon>Bacteria</taxon>
        <taxon>Bacillati</taxon>
        <taxon>Bacillota</taxon>
        <taxon>Bacilli</taxon>
        <taxon>Lactobacillales</taxon>
        <taxon>Enterococcaceae</taxon>
        <taxon>Enterococcus</taxon>
    </lineage>
</organism>